<evidence type="ECO:0000256" key="6">
    <source>
        <dbReference type="ARBA" id="ARBA00023136"/>
    </source>
</evidence>
<feature type="domain" description="CBS" evidence="12">
    <location>
        <begin position="478"/>
        <end position="535"/>
    </location>
</feature>
<protein>
    <submittedName>
        <fullName evidence="13">Chloride channel protein</fullName>
    </submittedName>
</protein>
<keyword evidence="10" id="KW-0129">CBS domain</keyword>
<feature type="transmembrane region" description="Helical" evidence="11">
    <location>
        <begin position="392"/>
        <end position="417"/>
    </location>
</feature>
<dbReference type="Gene3D" id="3.90.1280.20">
    <property type="match status" value="1"/>
</dbReference>
<evidence type="ECO:0000256" key="5">
    <source>
        <dbReference type="ARBA" id="ARBA00023065"/>
    </source>
</evidence>
<dbReference type="GO" id="GO:0034707">
    <property type="term" value="C:chloride channel complex"/>
    <property type="evidence" value="ECO:0007669"/>
    <property type="project" value="UniProtKB-KW"/>
</dbReference>
<keyword evidence="8" id="KW-0868">Chloride</keyword>
<feature type="transmembrane region" description="Helical" evidence="11">
    <location>
        <begin position="21"/>
        <end position="46"/>
    </location>
</feature>
<feature type="transmembrane region" description="Helical" evidence="11">
    <location>
        <begin position="215"/>
        <end position="240"/>
    </location>
</feature>
<dbReference type="Pfam" id="PF00571">
    <property type="entry name" value="CBS"/>
    <property type="match status" value="2"/>
</dbReference>
<keyword evidence="2" id="KW-0813">Transport</keyword>
<dbReference type="PANTHER" id="PTHR43427">
    <property type="entry name" value="CHLORIDE CHANNEL PROTEIN CLC-E"/>
    <property type="match status" value="1"/>
</dbReference>
<evidence type="ECO:0000256" key="1">
    <source>
        <dbReference type="ARBA" id="ARBA00004141"/>
    </source>
</evidence>
<feature type="transmembrane region" description="Helical" evidence="11">
    <location>
        <begin position="329"/>
        <end position="348"/>
    </location>
</feature>
<dbReference type="FunFam" id="1.10.3080.10:FF:000018">
    <property type="entry name" value="Chloride transporter, ClC family"/>
    <property type="match status" value="1"/>
</dbReference>
<keyword evidence="3 11" id="KW-0812">Transmembrane</keyword>
<dbReference type="PANTHER" id="PTHR43427:SF6">
    <property type="entry name" value="CHLORIDE CHANNEL PROTEIN CLC-E"/>
    <property type="match status" value="1"/>
</dbReference>
<dbReference type="Gene3D" id="1.10.3080.10">
    <property type="entry name" value="Clc chloride channel"/>
    <property type="match status" value="1"/>
</dbReference>
<sequence>MSIIVGLKSRRPWRATWVSNYYVKWFVLGSVIGFVAGVSALVFYFTLKLMEYFFLGLIVGASMPEPIGEGGSLESGFKAVNYWLIPVSTTLGGLLSGLIVYTWAPEAEGHGTDAAINAYHRLEGRIRRRIPLVKLVASAVTIGSGGSAGREGPTAQLSAGIGSAIADLLGLSSEDRRRAVAVGVGAGIGSIFKAPIGGAILAAEVLYRRDIEYEVLFPAFLASAVGYSVFGSVVGFTPIFGYYTGEFNPARLPLYLILGVVDGLLAVLYIKIFYGVHDSFKRWRVSNYIKPVVGGLLAGIVGVLAPQVLGTSYGWVNLAELGRLELFTSPLLPLTILLVLLPFLKILATSFTIGSGGSGGVFAPGIAIGALVGLDMGLLFHHLLPSLVPDVAPFVIVSMLSLFGAAAKAPLAVIFMVMEMTGSYQLLPAAMIATATAYLVSGDNTIYRAQVPTRKDSPAHVGEYSTPVLMEIKVGECRLEQGLMVRVDEDVDKVVNMMLQHHYVSLPVVDREGNFVGVVNLLDLLGRRGVVGEYVKAATGYVEAGSTLYEAWEVMSKSRSTWAPVVEKGKLVGVLTMESMRVAYDSVLHKVKSTREKL</sequence>
<dbReference type="SUPFAM" id="SSF81340">
    <property type="entry name" value="Clc chloride channel"/>
    <property type="match status" value="1"/>
</dbReference>
<keyword evidence="9" id="KW-0407">Ion channel</keyword>
<dbReference type="InterPro" id="IPR000644">
    <property type="entry name" value="CBS_dom"/>
</dbReference>
<evidence type="ECO:0000256" key="9">
    <source>
        <dbReference type="ARBA" id="ARBA00023303"/>
    </source>
</evidence>
<dbReference type="AlphaFoldDB" id="A0A7J3XZ85"/>
<feature type="transmembrane region" description="Helical" evidence="11">
    <location>
        <begin position="288"/>
        <end position="309"/>
    </location>
</feature>
<name>A0A7J3XZ85_9CREN</name>
<evidence type="ECO:0000313" key="13">
    <source>
        <dbReference type="EMBL" id="HHP68002.1"/>
    </source>
</evidence>
<dbReference type="InterPro" id="IPR014743">
    <property type="entry name" value="Cl-channel_core"/>
</dbReference>
<dbReference type="GO" id="GO:0005254">
    <property type="term" value="F:chloride channel activity"/>
    <property type="evidence" value="ECO:0007669"/>
    <property type="project" value="UniProtKB-KW"/>
</dbReference>
<dbReference type="PROSITE" id="PS51371">
    <property type="entry name" value="CBS"/>
    <property type="match status" value="2"/>
</dbReference>
<feature type="transmembrane region" description="Helical" evidence="11">
    <location>
        <begin position="360"/>
        <end position="380"/>
    </location>
</feature>
<evidence type="ECO:0000256" key="7">
    <source>
        <dbReference type="ARBA" id="ARBA00023173"/>
    </source>
</evidence>
<evidence type="ECO:0000256" key="2">
    <source>
        <dbReference type="ARBA" id="ARBA00022448"/>
    </source>
</evidence>
<dbReference type="Gene3D" id="3.10.580.10">
    <property type="entry name" value="CBS-domain"/>
    <property type="match status" value="1"/>
</dbReference>
<reference evidence="13" key="1">
    <citation type="journal article" date="2020" name="mSystems">
        <title>Genome- and Community-Level Interaction Insights into Carbon Utilization and Element Cycling Functions of Hydrothermarchaeota in Hydrothermal Sediment.</title>
        <authorList>
            <person name="Zhou Z."/>
            <person name="Liu Y."/>
            <person name="Xu W."/>
            <person name="Pan J."/>
            <person name="Luo Z.H."/>
            <person name="Li M."/>
        </authorList>
    </citation>
    <scope>NUCLEOTIDE SEQUENCE [LARGE SCALE GENOMIC DNA]</scope>
    <source>
        <strain evidence="13">SpSt-110</strain>
    </source>
</reference>
<keyword evidence="6 11" id="KW-0472">Membrane</keyword>
<feature type="domain" description="CBS" evidence="12">
    <location>
        <begin position="541"/>
        <end position="591"/>
    </location>
</feature>
<dbReference type="InterPro" id="IPR001807">
    <property type="entry name" value="ClC"/>
</dbReference>
<dbReference type="Pfam" id="PF00654">
    <property type="entry name" value="Voltage_CLC"/>
    <property type="match status" value="1"/>
</dbReference>
<keyword evidence="7" id="KW-0869">Chloride channel</keyword>
<evidence type="ECO:0000256" key="10">
    <source>
        <dbReference type="PROSITE-ProRule" id="PRU00703"/>
    </source>
</evidence>
<comment type="subcellular location">
    <subcellularLocation>
        <location evidence="1">Membrane</location>
        <topology evidence="1">Multi-pass membrane protein</topology>
    </subcellularLocation>
</comment>
<dbReference type="InterPro" id="IPR050368">
    <property type="entry name" value="ClC-type_chloride_channel"/>
</dbReference>
<feature type="transmembrane region" description="Helical" evidence="11">
    <location>
        <begin position="80"/>
        <end position="104"/>
    </location>
</feature>
<dbReference type="SUPFAM" id="SSF54631">
    <property type="entry name" value="CBS-domain pair"/>
    <property type="match status" value="1"/>
</dbReference>
<proteinExistence type="predicted"/>
<evidence type="ECO:0000259" key="12">
    <source>
        <dbReference type="PROSITE" id="PS51371"/>
    </source>
</evidence>
<feature type="transmembrane region" description="Helical" evidence="11">
    <location>
        <begin position="252"/>
        <end position="276"/>
    </location>
</feature>
<dbReference type="EMBL" id="DRYK01000055">
    <property type="protein sequence ID" value="HHP68002.1"/>
    <property type="molecule type" value="Genomic_DNA"/>
</dbReference>
<dbReference type="SMART" id="SM00116">
    <property type="entry name" value="CBS"/>
    <property type="match status" value="2"/>
</dbReference>
<evidence type="ECO:0000256" key="4">
    <source>
        <dbReference type="ARBA" id="ARBA00022989"/>
    </source>
</evidence>
<evidence type="ECO:0000256" key="3">
    <source>
        <dbReference type="ARBA" id="ARBA00022692"/>
    </source>
</evidence>
<dbReference type="InterPro" id="IPR046342">
    <property type="entry name" value="CBS_dom_sf"/>
</dbReference>
<keyword evidence="4 11" id="KW-1133">Transmembrane helix</keyword>
<gene>
    <name evidence="13" type="ORF">ENM60_04350</name>
</gene>
<keyword evidence="5" id="KW-0406">Ion transport</keyword>
<dbReference type="PRINTS" id="PR00762">
    <property type="entry name" value="CLCHANNEL"/>
</dbReference>
<accession>A0A7J3XZ85</accession>
<dbReference type="CDD" id="cd00400">
    <property type="entry name" value="Voltage_gated_ClC"/>
    <property type="match status" value="1"/>
</dbReference>
<comment type="caution">
    <text evidence="13">The sequence shown here is derived from an EMBL/GenBank/DDBJ whole genome shotgun (WGS) entry which is preliminary data.</text>
</comment>
<organism evidence="13">
    <name type="scientific">Thermogladius calderae</name>
    <dbReference type="NCBI Taxonomy" id="1200300"/>
    <lineage>
        <taxon>Archaea</taxon>
        <taxon>Thermoproteota</taxon>
        <taxon>Thermoprotei</taxon>
        <taxon>Desulfurococcales</taxon>
        <taxon>Desulfurococcaceae</taxon>
        <taxon>Thermogladius</taxon>
    </lineage>
</organism>
<evidence type="ECO:0000256" key="8">
    <source>
        <dbReference type="ARBA" id="ARBA00023214"/>
    </source>
</evidence>
<evidence type="ECO:0000256" key="11">
    <source>
        <dbReference type="SAM" id="Phobius"/>
    </source>
</evidence>